<dbReference type="OrthoDB" id="6999740at2"/>
<reference evidence="1 2" key="1">
    <citation type="journal article" date="2016" name="Genome Announc.">
        <title>Draft Genome Sequence of 'Halomonas chromatireducens' Strain AGD 8-3, a Haloalkaliphilic Chromate- and Selenite-Reducing Gammaproteobacterium.</title>
        <authorList>
            <person name="Sharko F.S."/>
            <person name="Shapovalova A.A."/>
            <person name="Tsygankova S.V."/>
            <person name="Komova A.V."/>
            <person name="Boulygina E.S."/>
            <person name="Teslyuk A.B."/>
            <person name="Gotovtsev P.M."/>
            <person name="Namsaraev Z.B."/>
            <person name="Khijniak T.V."/>
            <person name="Nedoluzhko A.V."/>
            <person name="Vasilov R.G."/>
        </authorList>
    </citation>
    <scope>NUCLEOTIDE SEQUENCE [LARGE SCALE GENOMIC DNA]</scope>
    <source>
        <strain evidence="1 2">AGD 8-3</strain>
    </source>
</reference>
<reference evidence="1 2" key="2">
    <citation type="submission" date="2016-02" db="EMBL/GenBank/DDBJ databases">
        <authorList>
            <person name="Wen L."/>
            <person name="He K."/>
            <person name="Yang H."/>
        </authorList>
    </citation>
    <scope>NUCLEOTIDE SEQUENCE [LARGE SCALE GENOMIC DNA]</scope>
    <source>
        <strain evidence="1 2">AGD 8-3</strain>
    </source>
</reference>
<evidence type="ECO:0000313" key="1">
    <source>
        <dbReference type="EMBL" id="AMD02494.1"/>
    </source>
</evidence>
<dbReference type="Proteomes" id="UP000063387">
    <property type="component" value="Chromosome"/>
</dbReference>
<dbReference type="RefSeq" id="WP_066451881.1">
    <property type="nucleotide sequence ID" value="NZ_CP014226.1"/>
</dbReference>
<proteinExistence type="predicted"/>
<dbReference type="PATRIC" id="fig|507626.3.peg.3453"/>
<accession>A0A109UNA2</accession>
<gene>
    <name evidence="1" type="ORF">LOKO_03454</name>
</gene>
<organism evidence="1 2">
    <name type="scientific">Halomonas chromatireducens</name>
    <dbReference type="NCBI Taxonomy" id="507626"/>
    <lineage>
        <taxon>Bacteria</taxon>
        <taxon>Pseudomonadati</taxon>
        <taxon>Pseudomonadota</taxon>
        <taxon>Gammaproteobacteria</taxon>
        <taxon>Oceanospirillales</taxon>
        <taxon>Halomonadaceae</taxon>
        <taxon>Halomonas</taxon>
    </lineage>
</organism>
<evidence type="ECO:0000313" key="2">
    <source>
        <dbReference type="Proteomes" id="UP000063387"/>
    </source>
</evidence>
<dbReference type="EMBL" id="CP014226">
    <property type="protein sequence ID" value="AMD02494.1"/>
    <property type="molecule type" value="Genomic_DNA"/>
</dbReference>
<dbReference type="AlphaFoldDB" id="A0A109UNA2"/>
<name>A0A109UNA2_9GAMM</name>
<dbReference type="KEGG" id="hco:LOKO_03454"/>
<sequence length="109" mass="12369">MAAIDYLKLHHLNAEIEKSNRLAVWPKENITPVVREWIRAHRTELLEELATANDPEPPCLPAGIRMAWTIRVGSKRLVLAGIPYTREQAHRAAQARWPDADVEVLTDAD</sequence>
<dbReference type="STRING" id="507626.LOKO_03454"/>
<protein>
    <submittedName>
        <fullName evidence="1">Uncharacterized protein</fullName>
    </submittedName>
</protein>
<keyword evidence="2" id="KW-1185">Reference proteome</keyword>